<comment type="caution">
    <text evidence="1">The sequence shown here is derived from an EMBL/GenBank/DDBJ whole genome shotgun (WGS) entry which is preliminary data.</text>
</comment>
<reference evidence="1" key="1">
    <citation type="submission" date="2018-10" db="EMBL/GenBank/DDBJ databases">
        <title>Iterative Subtractive Binning of Freshwater Chronoseries Metagenomes Recovers Nearly Complete Genomes from over Four Hundred Novel Species.</title>
        <authorList>
            <person name="Rodriguez-R L.M."/>
            <person name="Tsementzi D."/>
            <person name="Luo C."/>
            <person name="Konstantinidis K.T."/>
        </authorList>
    </citation>
    <scope>NUCLEOTIDE SEQUENCE</scope>
    <source>
        <strain evidence="1">WB8_1A_003</strain>
    </source>
</reference>
<sequence length="73" mass="8115">ALAAGVPVAAYPVTGPLDILQNTKADCLDWDLKESMKKALNIKKEECKEIAKQYTWENCAKVFLQTASVNLQF</sequence>
<accession>A0A966HKE5</accession>
<feature type="non-terminal residue" evidence="1">
    <location>
        <position position="1"/>
    </location>
</feature>
<organism evidence="1 2">
    <name type="scientific">Candidatus Fonsibacter lacus</name>
    <dbReference type="NCBI Taxonomy" id="2576439"/>
    <lineage>
        <taxon>Bacteria</taxon>
        <taxon>Pseudomonadati</taxon>
        <taxon>Pseudomonadota</taxon>
        <taxon>Alphaproteobacteria</taxon>
        <taxon>Candidatus Pelagibacterales</taxon>
        <taxon>Candidatus Pelagibacterales incertae sedis</taxon>
        <taxon>Candidatus Fonsibacter</taxon>
    </lineage>
</organism>
<gene>
    <name evidence="1" type="ORF">EBX29_03715</name>
</gene>
<dbReference type="AlphaFoldDB" id="A0A966HKE5"/>
<protein>
    <submittedName>
        <fullName evidence="1">Glycosyltransferase family 1 protein</fullName>
    </submittedName>
</protein>
<dbReference type="Proteomes" id="UP000699985">
    <property type="component" value="Unassembled WGS sequence"/>
</dbReference>
<proteinExistence type="predicted"/>
<name>A0A966HKE5_9PROT</name>
<evidence type="ECO:0000313" key="1">
    <source>
        <dbReference type="EMBL" id="NCU50858.1"/>
    </source>
</evidence>
<evidence type="ECO:0000313" key="2">
    <source>
        <dbReference type="Proteomes" id="UP000699985"/>
    </source>
</evidence>
<dbReference type="SUPFAM" id="SSF53756">
    <property type="entry name" value="UDP-Glycosyltransferase/glycogen phosphorylase"/>
    <property type="match status" value="1"/>
</dbReference>
<dbReference type="EMBL" id="RGMI01000199">
    <property type="protein sequence ID" value="NCU50858.1"/>
    <property type="molecule type" value="Genomic_DNA"/>
</dbReference>